<dbReference type="EMBL" id="KZ857468">
    <property type="protein sequence ID" value="RDX43249.1"/>
    <property type="molecule type" value="Genomic_DNA"/>
</dbReference>
<sequence>LNVMLTRCQKGMVLVTQRAFLHNPGKSTLLGELAEHWETRVGMNIAWADAMEVAGGQANLPGA</sequence>
<gene>
    <name evidence="1" type="ORF">OH76DRAFT_1324240</name>
</gene>
<evidence type="ECO:0000313" key="2">
    <source>
        <dbReference type="Proteomes" id="UP000256964"/>
    </source>
</evidence>
<accession>A0A371CSM2</accession>
<feature type="non-terminal residue" evidence="1">
    <location>
        <position position="63"/>
    </location>
</feature>
<reference evidence="1 2" key="1">
    <citation type="journal article" date="2018" name="Biotechnol. Biofuels">
        <title>Integrative visual omics of the white-rot fungus Polyporus brumalis exposes the biotechnological potential of its oxidative enzymes for delignifying raw plant biomass.</title>
        <authorList>
            <person name="Miyauchi S."/>
            <person name="Rancon A."/>
            <person name="Drula E."/>
            <person name="Hage H."/>
            <person name="Chaduli D."/>
            <person name="Favel A."/>
            <person name="Grisel S."/>
            <person name="Henrissat B."/>
            <person name="Herpoel-Gimbert I."/>
            <person name="Ruiz-Duenas F.J."/>
            <person name="Chevret D."/>
            <person name="Hainaut M."/>
            <person name="Lin J."/>
            <person name="Wang M."/>
            <person name="Pangilinan J."/>
            <person name="Lipzen A."/>
            <person name="Lesage-Meessen L."/>
            <person name="Navarro D."/>
            <person name="Riley R."/>
            <person name="Grigoriev I.V."/>
            <person name="Zhou S."/>
            <person name="Raouche S."/>
            <person name="Rosso M.N."/>
        </authorList>
    </citation>
    <scope>NUCLEOTIDE SEQUENCE [LARGE SCALE GENOMIC DNA]</scope>
    <source>
        <strain evidence="1 2">BRFM 1820</strain>
    </source>
</reference>
<evidence type="ECO:0008006" key="3">
    <source>
        <dbReference type="Google" id="ProtNLM"/>
    </source>
</evidence>
<organism evidence="1 2">
    <name type="scientific">Lentinus brumalis</name>
    <dbReference type="NCBI Taxonomy" id="2498619"/>
    <lineage>
        <taxon>Eukaryota</taxon>
        <taxon>Fungi</taxon>
        <taxon>Dikarya</taxon>
        <taxon>Basidiomycota</taxon>
        <taxon>Agaricomycotina</taxon>
        <taxon>Agaricomycetes</taxon>
        <taxon>Polyporales</taxon>
        <taxon>Polyporaceae</taxon>
        <taxon>Lentinus</taxon>
    </lineage>
</organism>
<dbReference type="STRING" id="139420.A0A371CSM2"/>
<protein>
    <recommendedName>
        <fullName evidence="3">DNA2/NAM7 helicase-like C-terminal domain-containing protein</fullName>
    </recommendedName>
</protein>
<feature type="non-terminal residue" evidence="1">
    <location>
        <position position="1"/>
    </location>
</feature>
<proteinExistence type="predicted"/>
<dbReference type="OrthoDB" id="6513042at2759"/>
<dbReference type="Proteomes" id="UP000256964">
    <property type="component" value="Unassembled WGS sequence"/>
</dbReference>
<keyword evidence="2" id="KW-1185">Reference proteome</keyword>
<name>A0A371CSM2_9APHY</name>
<evidence type="ECO:0000313" key="1">
    <source>
        <dbReference type="EMBL" id="RDX43249.1"/>
    </source>
</evidence>
<dbReference type="AlphaFoldDB" id="A0A371CSM2"/>